<feature type="domain" description="SEFIR" evidence="1">
    <location>
        <begin position="10"/>
        <end position="146"/>
    </location>
</feature>
<evidence type="ECO:0000313" key="2">
    <source>
        <dbReference type="EMBL" id="PFV02934.1"/>
    </source>
</evidence>
<evidence type="ECO:0000313" key="3">
    <source>
        <dbReference type="Proteomes" id="UP000226257"/>
    </source>
</evidence>
<sequence length="467" mass="55766">MQLQTQTIKQLKVFISYSWTTEEHEEWVLNLATRLRENGVDIILDKWDLKDGQDIYAFMESMVRAEETDKVLVICDKGYKERANLRKGGVGTETQIISPQIYEDVKQEKFIPIIAERNEVGEAYIPTYMSTRKYIDLSSPDNFETAYEALLRNLYERPQYRKPALGNAPSFIFEDDIQHFKTANINKQLQDAFVRNPVRAGSLIREFEDAFFQHLEQFKIQEYEKELDEVILENIHNMLPLRDDFINFLESISRYQVQVDVDHIIRFFEKIMSFIDGIHDHFKFLIYELFLYTIMILLEHEQFEAASQLLHNHYAYNMPNTGRLVHERYDHFNRYVDILDETRNHRLQLNRVSITADLMIQRATQKYSRQKIVETDLLLHYISKMENIGWGWFPRTYVYNSYYPMEIMQRLILKRHFDKVKVLFKADTPTDLQEKMDNAPRDRGYSSYWESIPLITSYINTKEIGKL</sequence>
<dbReference type="AlphaFoldDB" id="A0A9X7B7E4"/>
<protein>
    <recommendedName>
        <fullName evidence="1">SEFIR domain-containing protein</fullName>
    </recommendedName>
</protein>
<accession>A0A9X7B7E4</accession>
<dbReference type="Pfam" id="PF08357">
    <property type="entry name" value="SEFIR"/>
    <property type="match status" value="1"/>
</dbReference>
<comment type="caution">
    <text evidence="2">The sequence shown here is derived from an EMBL/GenBank/DDBJ whole genome shotgun (WGS) entry which is preliminary data.</text>
</comment>
<dbReference type="Proteomes" id="UP000226257">
    <property type="component" value="Unassembled WGS sequence"/>
</dbReference>
<name>A0A9X7B7E4_BACCE</name>
<dbReference type="SUPFAM" id="SSF52200">
    <property type="entry name" value="Toll/Interleukin receptor TIR domain"/>
    <property type="match status" value="1"/>
</dbReference>
<proteinExistence type="predicted"/>
<reference evidence="2 3" key="1">
    <citation type="submission" date="2017-09" db="EMBL/GenBank/DDBJ databases">
        <title>Large-scale bioinformatics analysis of Bacillus genomes uncovers conserved roles of natural products in bacterial physiology.</title>
        <authorList>
            <consortium name="Agbiome Team Llc"/>
            <person name="Bleich R.M."/>
            <person name="Grubbs K.J."/>
            <person name="Santa Maria K.C."/>
            <person name="Allen S.E."/>
            <person name="Farag S."/>
            <person name="Shank E.A."/>
            <person name="Bowers A."/>
        </authorList>
    </citation>
    <scope>NUCLEOTIDE SEQUENCE [LARGE SCALE GENOMIC DNA]</scope>
    <source>
        <strain evidence="2 3">AFS060282</strain>
    </source>
</reference>
<dbReference type="InterPro" id="IPR013568">
    <property type="entry name" value="SEFIR_dom"/>
</dbReference>
<gene>
    <name evidence="2" type="ORF">COK98_25735</name>
</gene>
<dbReference type="PROSITE" id="PS51534">
    <property type="entry name" value="SEFIR"/>
    <property type="match status" value="1"/>
</dbReference>
<organism evidence="2 3">
    <name type="scientific">Bacillus cereus</name>
    <dbReference type="NCBI Taxonomy" id="1396"/>
    <lineage>
        <taxon>Bacteria</taxon>
        <taxon>Bacillati</taxon>
        <taxon>Bacillota</taxon>
        <taxon>Bacilli</taxon>
        <taxon>Bacillales</taxon>
        <taxon>Bacillaceae</taxon>
        <taxon>Bacillus</taxon>
        <taxon>Bacillus cereus group</taxon>
    </lineage>
</organism>
<evidence type="ECO:0000259" key="1">
    <source>
        <dbReference type="PROSITE" id="PS51534"/>
    </source>
</evidence>
<dbReference type="Gene3D" id="3.40.50.10140">
    <property type="entry name" value="Toll/interleukin-1 receptor homology (TIR) domain"/>
    <property type="match status" value="1"/>
</dbReference>
<dbReference type="InterPro" id="IPR035897">
    <property type="entry name" value="Toll_tir_struct_dom_sf"/>
</dbReference>
<dbReference type="EMBL" id="NVDQ01000036">
    <property type="protein sequence ID" value="PFV02934.1"/>
    <property type="molecule type" value="Genomic_DNA"/>
</dbReference>